<organism evidence="1 2">
    <name type="scientific">Pontibacter virosus</name>
    <dbReference type="NCBI Taxonomy" id="1765052"/>
    <lineage>
        <taxon>Bacteria</taxon>
        <taxon>Pseudomonadati</taxon>
        <taxon>Bacteroidota</taxon>
        <taxon>Cytophagia</taxon>
        <taxon>Cytophagales</taxon>
        <taxon>Hymenobacteraceae</taxon>
        <taxon>Pontibacter</taxon>
    </lineage>
</organism>
<protein>
    <submittedName>
        <fullName evidence="1">Polyketide cyclase/dehydrase/lipid transport protein</fullName>
    </submittedName>
</protein>
<sequence length="187" mass="21190">MLVSLLVASAAVVFGSFLLPDSYEVRRSIVVNGKPEQVFPYLNNPTKWEEWNAWNKAYDPTLIRLYGGPLSGKGAYQEWNGDRVGMVKVHFTESTPPNELYYKQFIKGEEFETIGIFSLEPLEEGTRVVWHQKTRVADDILNKYKGFFKKLKTEAETEQSLLSLKLLLDPNAKADSKAQIANGKGRS</sequence>
<dbReference type="AlphaFoldDB" id="A0A2U1AQP9"/>
<evidence type="ECO:0000313" key="2">
    <source>
        <dbReference type="Proteomes" id="UP000245466"/>
    </source>
</evidence>
<dbReference type="InterPro" id="IPR019587">
    <property type="entry name" value="Polyketide_cyclase/dehydratase"/>
</dbReference>
<dbReference type="InterPro" id="IPR023393">
    <property type="entry name" value="START-like_dom_sf"/>
</dbReference>
<dbReference type="Pfam" id="PF10604">
    <property type="entry name" value="Polyketide_cyc2"/>
    <property type="match status" value="1"/>
</dbReference>
<comment type="caution">
    <text evidence="1">The sequence shown here is derived from an EMBL/GenBank/DDBJ whole genome shotgun (WGS) entry which is preliminary data.</text>
</comment>
<evidence type="ECO:0000313" key="1">
    <source>
        <dbReference type="EMBL" id="PVY38753.1"/>
    </source>
</evidence>
<proteinExistence type="predicted"/>
<dbReference type="Gene3D" id="3.30.530.20">
    <property type="match status" value="1"/>
</dbReference>
<keyword evidence="2" id="KW-1185">Reference proteome</keyword>
<reference evidence="1 2" key="1">
    <citation type="submission" date="2018-04" db="EMBL/GenBank/DDBJ databases">
        <title>Genomic Encyclopedia of Type Strains, Phase IV (KMG-IV): sequencing the most valuable type-strain genomes for metagenomic binning, comparative biology and taxonomic classification.</title>
        <authorList>
            <person name="Goeker M."/>
        </authorList>
    </citation>
    <scope>NUCLEOTIDE SEQUENCE [LARGE SCALE GENOMIC DNA]</scope>
    <source>
        <strain evidence="1 2">DSM 100231</strain>
    </source>
</reference>
<accession>A0A2U1AQP9</accession>
<dbReference type="EMBL" id="QEKI01000015">
    <property type="protein sequence ID" value="PVY38753.1"/>
    <property type="molecule type" value="Genomic_DNA"/>
</dbReference>
<dbReference type="Proteomes" id="UP000245466">
    <property type="component" value="Unassembled WGS sequence"/>
</dbReference>
<name>A0A2U1AQP9_9BACT</name>
<dbReference type="SUPFAM" id="SSF55961">
    <property type="entry name" value="Bet v1-like"/>
    <property type="match status" value="1"/>
</dbReference>
<gene>
    <name evidence="1" type="ORF">C8E01_11590</name>
</gene>